<gene>
    <name evidence="1" type="ORF">PILCRDRAFT_815946</name>
</gene>
<dbReference type="HOGENOM" id="CLU_2961629_0_0_1"/>
<reference evidence="1 2" key="1">
    <citation type="submission" date="2014-04" db="EMBL/GenBank/DDBJ databases">
        <authorList>
            <consortium name="DOE Joint Genome Institute"/>
            <person name="Kuo A."/>
            <person name="Tarkka M."/>
            <person name="Buscot F."/>
            <person name="Kohler A."/>
            <person name="Nagy L.G."/>
            <person name="Floudas D."/>
            <person name="Copeland A."/>
            <person name="Barry K.W."/>
            <person name="Cichocki N."/>
            <person name="Veneault-Fourrey C."/>
            <person name="LaButti K."/>
            <person name="Lindquist E.A."/>
            <person name="Lipzen A."/>
            <person name="Lundell T."/>
            <person name="Morin E."/>
            <person name="Murat C."/>
            <person name="Sun H."/>
            <person name="Tunlid A."/>
            <person name="Henrissat B."/>
            <person name="Grigoriev I.V."/>
            <person name="Hibbett D.S."/>
            <person name="Martin F."/>
            <person name="Nordberg H.P."/>
            <person name="Cantor M.N."/>
            <person name="Hua S.X."/>
        </authorList>
    </citation>
    <scope>NUCLEOTIDE SEQUENCE [LARGE SCALE GENOMIC DNA]</scope>
    <source>
        <strain evidence="1 2">F 1598</strain>
    </source>
</reference>
<dbReference type="EMBL" id="KN832981">
    <property type="protein sequence ID" value="KIM86701.1"/>
    <property type="molecule type" value="Genomic_DNA"/>
</dbReference>
<evidence type="ECO:0000313" key="2">
    <source>
        <dbReference type="Proteomes" id="UP000054166"/>
    </source>
</evidence>
<accession>A0A0C3G7R8</accession>
<keyword evidence="2" id="KW-1185">Reference proteome</keyword>
<organism evidence="1 2">
    <name type="scientific">Piloderma croceum (strain F 1598)</name>
    <dbReference type="NCBI Taxonomy" id="765440"/>
    <lineage>
        <taxon>Eukaryota</taxon>
        <taxon>Fungi</taxon>
        <taxon>Dikarya</taxon>
        <taxon>Basidiomycota</taxon>
        <taxon>Agaricomycotina</taxon>
        <taxon>Agaricomycetes</taxon>
        <taxon>Agaricomycetidae</taxon>
        <taxon>Atheliales</taxon>
        <taxon>Atheliaceae</taxon>
        <taxon>Piloderma</taxon>
    </lineage>
</organism>
<dbReference type="Proteomes" id="UP000054166">
    <property type="component" value="Unassembled WGS sequence"/>
</dbReference>
<protein>
    <submittedName>
        <fullName evidence="1">Uncharacterized protein</fullName>
    </submittedName>
</protein>
<sequence length="59" mass="6861">MCEDVYESKILINYDGSYISILPRCLIHSLPDIRRAHSRVTLPVRTSTTIMEYRFVALC</sequence>
<proteinExistence type="predicted"/>
<dbReference type="InParanoid" id="A0A0C3G7R8"/>
<name>A0A0C3G7R8_PILCF</name>
<dbReference type="AlphaFoldDB" id="A0A0C3G7R8"/>
<evidence type="ECO:0000313" key="1">
    <source>
        <dbReference type="EMBL" id="KIM86701.1"/>
    </source>
</evidence>
<reference evidence="2" key="2">
    <citation type="submission" date="2015-01" db="EMBL/GenBank/DDBJ databases">
        <title>Evolutionary Origins and Diversification of the Mycorrhizal Mutualists.</title>
        <authorList>
            <consortium name="DOE Joint Genome Institute"/>
            <consortium name="Mycorrhizal Genomics Consortium"/>
            <person name="Kohler A."/>
            <person name="Kuo A."/>
            <person name="Nagy L.G."/>
            <person name="Floudas D."/>
            <person name="Copeland A."/>
            <person name="Barry K.W."/>
            <person name="Cichocki N."/>
            <person name="Veneault-Fourrey C."/>
            <person name="LaButti K."/>
            <person name="Lindquist E.A."/>
            <person name="Lipzen A."/>
            <person name="Lundell T."/>
            <person name="Morin E."/>
            <person name="Murat C."/>
            <person name="Riley R."/>
            <person name="Ohm R."/>
            <person name="Sun H."/>
            <person name="Tunlid A."/>
            <person name="Henrissat B."/>
            <person name="Grigoriev I.V."/>
            <person name="Hibbett D.S."/>
            <person name="Martin F."/>
        </authorList>
    </citation>
    <scope>NUCLEOTIDE SEQUENCE [LARGE SCALE GENOMIC DNA]</scope>
    <source>
        <strain evidence="2">F 1598</strain>
    </source>
</reference>